<feature type="non-terminal residue" evidence="1">
    <location>
        <position position="1"/>
    </location>
</feature>
<dbReference type="EMBL" id="BKCJ011735839">
    <property type="protein sequence ID" value="GFD49095.1"/>
    <property type="molecule type" value="Genomic_DNA"/>
</dbReference>
<dbReference type="AlphaFoldDB" id="A0A699WNB2"/>
<sequence length="64" mass="7677">KVKKCMNEIGRDLGDEMQFNNLVENRVTKLEDKDQEKAKEMEKMKKRLWTLETNYALVLSDRDE</sequence>
<accession>A0A699WNB2</accession>
<reference evidence="1" key="1">
    <citation type="journal article" date="2019" name="Sci. Rep.">
        <title>Draft genome of Tanacetum cinerariifolium, the natural source of mosquito coil.</title>
        <authorList>
            <person name="Yamashiro T."/>
            <person name="Shiraishi A."/>
            <person name="Satake H."/>
            <person name="Nakayama K."/>
        </authorList>
    </citation>
    <scope>NUCLEOTIDE SEQUENCE</scope>
</reference>
<protein>
    <submittedName>
        <fullName evidence="1">Uncharacterized protein</fullName>
    </submittedName>
</protein>
<name>A0A699WNB2_TANCI</name>
<evidence type="ECO:0000313" key="1">
    <source>
        <dbReference type="EMBL" id="GFD49095.1"/>
    </source>
</evidence>
<gene>
    <name evidence="1" type="ORF">Tci_921064</name>
</gene>
<organism evidence="1">
    <name type="scientific">Tanacetum cinerariifolium</name>
    <name type="common">Dalmatian daisy</name>
    <name type="synonym">Chrysanthemum cinerariifolium</name>
    <dbReference type="NCBI Taxonomy" id="118510"/>
    <lineage>
        <taxon>Eukaryota</taxon>
        <taxon>Viridiplantae</taxon>
        <taxon>Streptophyta</taxon>
        <taxon>Embryophyta</taxon>
        <taxon>Tracheophyta</taxon>
        <taxon>Spermatophyta</taxon>
        <taxon>Magnoliopsida</taxon>
        <taxon>eudicotyledons</taxon>
        <taxon>Gunneridae</taxon>
        <taxon>Pentapetalae</taxon>
        <taxon>asterids</taxon>
        <taxon>campanulids</taxon>
        <taxon>Asterales</taxon>
        <taxon>Asteraceae</taxon>
        <taxon>Asteroideae</taxon>
        <taxon>Anthemideae</taxon>
        <taxon>Anthemidinae</taxon>
        <taxon>Tanacetum</taxon>
    </lineage>
</organism>
<comment type="caution">
    <text evidence="1">The sequence shown here is derived from an EMBL/GenBank/DDBJ whole genome shotgun (WGS) entry which is preliminary data.</text>
</comment>
<proteinExistence type="predicted"/>